<protein>
    <recommendedName>
        <fullName evidence="3">PepSY domain-containing protein</fullName>
    </recommendedName>
</protein>
<dbReference type="AlphaFoldDB" id="A0AAT9FG71"/>
<gene>
    <name evidence="2" type="ORF">NT6N_00100</name>
</gene>
<keyword evidence="1" id="KW-0732">Signal</keyword>
<accession>A0AAT9FG71</accession>
<sequence length="192" mass="20829">MKTILGKFAATSVAALAMTIAVSAQVNNTKEALAVALKNETVAAGGEKMKLYAVSGNYNGTNKRWSFQFYDGGANVHSVSVDEKGKANYYSREKGSTRVFDDLDFSKLPAPSEVLVEDAIGKAKTALEALGFKPITDGKLYISYYVRSEYRQKDVPVHDWKVTLPIGDGKQGKMVGFKNGGVDTVMNSTIRN</sequence>
<proteinExistence type="predicted"/>
<evidence type="ECO:0008006" key="3">
    <source>
        <dbReference type="Google" id="ProtNLM"/>
    </source>
</evidence>
<evidence type="ECO:0000256" key="1">
    <source>
        <dbReference type="SAM" id="SignalP"/>
    </source>
</evidence>
<reference evidence="2" key="1">
    <citation type="submission" date="2024-07" db="EMBL/GenBank/DDBJ databases">
        <title>Complete genome sequence of Verrucomicrobiaceae bacterium NT6N.</title>
        <authorList>
            <person name="Huang C."/>
            <person name="Takami H."/>
            <person name="Hamasaki K."/>
        </authorList>
    </citation>
    <scope>NUCLEOTIDE SEQUENCE</scope>
    <source>
        <strain evidence="2">NT6N</strain>
    </source>
</reference>
<organism evidence="2">
    <name type="scientific">Oceaniferula spumae</name>
    <dbReference type="NCBI Taxonomy" id="2979115"/>
    <lineage>
        <taxon>Bacteria</taxon>
        <taxon>Pseudomonadati</taxon>
        <taxon>Verrucomicrobiota</taxon>
        <taxon>Verrucomicrobiia</taxon>
        <taxon>Verrucomicrobiales</taxon>
        <taxon>Verrucomicrobiaceae</taxon>
        <taxon>Oceaniferula</taxon>
    </lineage>
</organism>
<evidence type="ECO:0000313" key="2">
    <source>
        <dbReference type="EMBL" id="BDS04970.1"/>
    </source>
</evidence>
<feature type="chain" id="PRO_5043781456" description="PepSY domain-containing protein" evidence="1">
    <location>
        <begin position="25"/>
        <end position="192"/>
    </location>
</feature>
<name>A0AAT9FG71_9BACT</name>
<feature type="signal peptide" evidence="1">
    <location>
        <begin position="1"/>
        <end position="24"/>
    </location>
</feature>
<dbReference type="KEGG" id="osu:NT6N_00100"/>
<dbReference type="EMBL" id="AP026866">
    <property type="protein sequence ID" value="BDS04970.1"/>
    <property type="molecule type" value="Genomic_DNA"/>
</dbReference>